<evidence type="ECO:0000313" key="4">
    <source>
        <dbReference type="EMBL" id="GHH58730.1"/>
    </source>
</evidence>
<dbReference type="InterPro" id="IPR051784">
    <property type="entry name" value="Nod_factor_ABC_transporter"/>
</dbReference>
<dbReference type="EMBL" id="BNBO01000001">
    <property type="protein sequence ID" value="GHH58730.1"/>
    <property type="molecule type" value="Genomic_DNA"/>
</dbReference>
<keyword evidence="5" id="KW-1185">Reference proteome</keyword>
<sequence>MSGRAQHPGGLPSTEALLLPLADRLLPLRPGEPGRPGGPGPVRPPRRPRPPRPAARLIGAELRHAGRVFAAEALKQHRTMFGQPLVVASMLIWPLLQLAATYYTLHPIAAGSAAAARWPLAADPAKLLGFLATGALAWAFFFSLVQSAWNFSYERTTGTLELLFLSPAGRLVLMLANGAGALLQNAWLLTCFLGAAAFGFGSLDVAGPWMYPVVLLALLLPAMAWGALLNSLMVFSRDSTFVYTVLDDPMWFVGGVRLPVFALPGVLRVLGAALPLTGSLAVVRGALLERQGLAALAPALAWLAVLCALLLAAAVLALRLGEARAQRTGGLRLV</sequence>
<dbReference type="Proteomes" id="UP000617734">
    <property type="component" value="Unassembled WGS sequence"/>
</dbReference>
<dbReference type="PANTHER" id="PTHR43229">
    <property type="entry name" value="NODULATION PROTEIN J"/>
    <property type="match status" value="1"/>
</dbReference>
<feature type="region of interest" description="Disordered" evidence="1">
    <location>
        <begin position="26"/>
        <end position="53"/>
    </location>
</feature>
<evidence type="ECO:0000313" key="5">
    <source>
        <dbReference type="Proteomes" id="UP000617734"/>
    </source>
</evidence>
<evidence type="ECO:0000259" key="3">
    <source>
        <dbReference type="PROSITE" id="PS51012"/>
    </source>
</evidence>
<keyword evidence="2" id="KW-0472">Membrane</keyword>
<feature type="transmembrane region" description="Helical" evidence="2">
    <location>
        <begin position="85"/>
        <end position="105"/>
    </location>
</feature>
<feature type="domain" description="ABC transmembrane type-2" evidence="3">
    <location>
        <begin position="85"/>
        <end position="321"/>
    </location>
</feature>
<name>A0A919FAW7_9ACTN</name>
<evidence type="ECO:0000256" key="2">
    <source>
        <dbReference type="SAM" id="Phobius"/>
    </source>
</evidence>
<feature type="transmembrane region" description="Helical" evidence="2">
    <location>
        <begin position="171"/>
        <end position="197"/>
    </location>
</feature>
<reference evidence="4" key="1">
    <citation type="journal article" date="2014" name="Int. J. Syst. Evol. Microbiol.">
        <title>Complete genome sequence of Corynebacterium casei LMG S-19264T (=DSM 44701T), isolated from a smear-ripened cheese.</title>
        <authorList>
            <consortium name="US DOE Joint Genome Institute (JGI-PGF)"/>
            <person name="Walter F."/>
            <person name="Albersmeier A."/>
            <person name="Kalinowski J."/>
            <person name="Ruckert C."/>
        </authorList>
    </citation>
    <scope>NUCLEOTIDE SEQUENCE</scope>
    <source>
        <strain evidence="4">JCM 4646</strain>
    </source>
</reference>
<feature type="transmembrane region" description="Helical" evidence="2">
    <location>
        <begin position="299"/>
        <end position="318"/>
    </location>
</feature>
<feature type="transmembrane region" description="Helical" evidence="2">
    <location>
        <begin position="125"/>
        <end position="145"/>
    </location>
</feature>
<keyword evidence="2" id="KW-1133">Transmembrane helix</keyword>
<feature type="transmembrane region" description="Helical" evidence="2">
    <location>
        <begin position="266"/>
        <end position="287"/>
    </location>
</feature>
<gene>
    <name evidence="4" type="ORF">GCM10018781_00600</name>
</gene>
<keyword evidence="2" id="KW-0812">Transmembrane</keyword>
<accession>A0A919FAW7</accession>
<feature type="transmembrane region" description="Helical" evidence="2">
    <location>
        <begin position="209"/>
        <end position="229"/>
    </location>
</feature>
<dbReference type="PROSITE" id="PS51012">
    <property type="entry name" value="ABC_TM2"/>
    <property type="match status" value="1"/>
</dbReference>
<dbReference type="InterPro" id="IPR047817">
    <property type="entry name" value="ABC2_TM_bact-type"/>
</dbReference>
<dbReference type="RefSeq" id="WP_229927044.1">
    <property type="nucleotide sequence ID" value="NZ_BNBO01000001.1"/>
</dbReference>
<organism evidence="4 5">
    <name type="scientific">Kitasatospora indigofera</name>
    <dbReference type="NCBI Taxonomy" id="67307"/>
    <lineage>
        <taxon>Bacteria</taxon>
        <taxon>Bacillati</taxon>
        <taxon>Actinomycetota</taxon>
        <taxon>Actinomycetes</taxon>
        <taxon>Kitasatosporales</taxon>
        <taxon>Streptomycetaceae</taxon>
        <taxon>Kitasatospora</taxon>
    </lineage>
</organism>
<proteinExistence type="predicted"/>
<reference evidence="4" key="2">
    <citation type="submission" date="2020-09" db="EMBL/GenBank/DDBJ databases">
        <authorList>
            <person name="Sun Q."/>
            <person name="Ohkuma M."/>
        </authorList>
    </citation>
    <scope>NUCLEOTIDE SEQUENCE</scope>
    <source>
        <strain evidence="4">JCM 4646</strain>
    </source>
</reference>
<dbReference type="AlphaFoldDB" id="A0A919FAW7"/>
<dbReference type="PANTHER" id="PTHR43229:SF6">
    <property type="entry name" value="ABC-TYPE MULTIDRUG TRANSPORT SYSTEM, PERMEASE COMPONENT"/>
    <property type="match status" value="1"/>
</dbReference>
<evidence type="ECO:0000256" key="1">
    <source>
        <dbReference type="SAM" id="MobiDB-lite"/>
    </source>
</evidence>
<protein>
    <submittedName>
        <fullName evidence="4">Multidrug ABC transporter permease</fullName>
    </submittedName>
</protein>
<dbReference type="GeneID" id="95350619"/>
<comment type="caution">
    <text evidence="4">The sequence shown here is derived from an EMBL/GenBank/DDBJ whole genome shotgun (WGS) entry which is preliminary data.</text>
</comment>